<dbReference type="EMBL" id="MFJB01000012">
    <property type="protein sequence ID" value="OGG00799.1"/>
    <property type="molecule type" value="Genomic_DNA"/>
</dbReference>
<dbReference type="Proteomes" id="UP000177396">
    <property type="component" value="Unassembled WGS sequence"/>
</dbReference>
<accession>A0A1F5YKQ8</accession>
<comment type="caution">
    <text evidence="1">The sequence shown here is derived from an EMBL/GenBank/DDBJ whole genome shotgun (WGS) entry which is preliminary data.</text>
</comment>
<name>A0A1F5YKQ8_9BACT</name>
<organism evidence="1 2">
    <name type="scientific">Candidatus Gottesmanbacteria bacterium RBG_16_38_7b</name>
    <dbReference type="NCBI Taxonomy" id="1798372"/>
    <lineage>
        <taxon>Bacteria</taxon>
        <taxon>Candidatus Gottesmaniibacteriota</taxon>
    </lineage>
</organism>
<evidence type="ECO:0000313" key="1">
    <source>
        <dbReference type="EMBL" id="OGG00799.1"/>
    </source>
</evidence>
<gene>
    <name evidence="1" type="ORF">A2153_00090</name>
</gene>
<evidence type="ECO:0008006" key="3">
    <source>
        <dbReference type="Google" id="ProtNLM"/>
    </source>
</evidence>
<reference evidence="1 2" key="1">
    <citation type="journal article" date="2016" name="Nat. Commun.">
        <title>Thousands of microbial genomes shed light on interconnected biogeochemical processes in an aquifer system.</title>
        <authorList>
            <person name="Anantharaman K."/>
            <person name="Brown C.T."/>
            <person name="Hug L.A."/>
            <person name="Sharon I."/>
            <person name="Castelle C.J."/>
            <person name="Probst A.J."/>
            <person name="Thomas B.C."/>
            <person name="Singh A."/>
            <person name="Wilkins M.J."/>
            <person name="Karaoz U."/>
            <person name="Brodie E.L."/>
            <person name="Williams K.H."/>
            <person name="Hubbard S.S."/>
            <person name="Banfield J.F."/>
        </authorList>
    </citation>
    <scope>NUCLEOTIDE SEQUENCE [LARGE SCALE GENOMIC DNA]</scope>
</reference>
<evidence type="ECO:0000313" key="2">
    <source>
        <dbReference type="Proteomes" id="UP000177396"/>
    </source>
</evidence>
<proteinExistence type="predicted"/>
<protein>
    <recommendedName>
        <fullName evidence="3">DUF5678 domain-containing protein</fullName>
    </recommendedName>
</protein>
<dbReference type="AlphaFoldDB" id="A0A1F5YKQ8"/>
<sequence length="75" mass="8718">MLIPYQPSKAEKIYYKLKDKLEKKYSKDNYVVINPITSDYFVGKTSVEAMKKARNKFHKGPLFMAQIGRISGLMK</sequence>